<dbReference type="EMBL" id="OY726395">
    <property type="protein sequence ID" value="CAJ1581918.1"/>
    <property type="molecule type" value="Genomic_DNA"/>
</dbReference>
<sequence length="115" mass="11925">MRGGIASALAASVALAGSVAMAGPANADQYDFIAELDNAGVWYADMFDMIDIGKELCHELRHGVSPPLVLGKLANTGFAPAESAIVLMSAVNHLCLDAKPVVVGWARDQGYVGPL</sequence>
<dbReference type="Pfam" id="PF05305">
    <property type="entry name" value="DUF732"/>
    <property type="match status" value="1"/>
</dbReference>
<reference evidence="3 4" key="1">
    <citation type="submission" date="2023-08" db="EMBL/GenBank/DDBJ databases">
        <authorList>
            <person name="Folkvardsen B D."/>
            <person name="Norman A."/>
        </authorList>
    </citation>
    <scope>NUCLEOTIDE SEQUENCE [LARGE SCALE GENOMIC DNA]</scope>
    <source>
        <strain evidence="3 4">Mu0050</strain>
    </source>
</reference>
<organism evidence="3 4">
    <name type="scientific">[Mycobacterium] wendilense</name>
    <dbReference type="NCBI Taxonomy" id="3064284"/>
    <lineage>
        <taxon>Bacteria</taxon>
        <taxon>Bacillati</taxon>
        <taxon>Actinomycetota</taxon>
        <taxon>Actinomycetes</taxon>
        <taxon>Mycobacteriales</taxon>
        <taxon>Mycobacteriaceae</taxon>
        <taxon>Mycolicibacter</taxon>
    </lineage>
</organism>
<evidence type="ECO:0000313" key="3">
    <source>
        <dbReference type="EMBL" id="CAJ1581918.1"/>
    </source>
</evidence>
<accession>A0ABN9NYJ5</accession>
<keyword evidence="4" id="KW-1185">Reference proteome</keyword>
<feature type="domain" description="DUF732" evidence="2">
    <location>
        <begin position="29"/>
        <end position="95"/>
    </location>
</feature>
<proteinExistence type="predicted"/>
<keyword evidence="1" id="KW-0732">Signal</keyword>
<dbReference type="InterPro" id="IPR007969">
    <property type="entry name" value="DUF732"/>
</dbReference>
<feature type="chain" id="PRO_5045823520" evidence="1">
    <location>
        <begin position="23"/>
        <end position="115"/>
    </location>
</feature>
<evidence type="ECO:0000313" key="4">
    <source>
        <dbReference type="Proteomes" id="UP001190466"/>
    </source>
</evidence>
<gene>
    <name evidence="3" type="ORF">MU0050_001799</name>
</gene>
<protein>
    <submittedName>
        <fullName evidence="3">DUF732 domain-containing protein</fullName>
    </submittedName>
</protein>
<evidence type="ECO:0000259" key="2">
    <source>
        <dbReference type="Pfam" id="PF05305"/>
    </source>
</evidence>
<evidence type="ECO:0000256" key="1">
    <source>
        <dbReference type="SAM" id="SignalP"/>
    </source>
</evidence>
<dbReference type="Proteomes" id="UP001190466">
    <property type="component" value="Chromosome"/>
</dbReference>
<feature type="signal peptide" evidence="1">
    <location>
        <begin position="1"/>
        <end position="22"/>
    </location>
</feature>
<name>A0ABN9NYJ5_9MYCO</name>
<dbReference type="RefSeq" id="WP_316516121.1">
    <property type="nucleotide sequence ID" value="NZ_OY726395.1"/>
</dbReference>